<reference evidence="9" key="1">
    <citation type="submission" date="2024-06" db="EMBL/GenBank/DDBJ databases">
        <title>Multi-omics analyses provide insights into the biosynthesis of the anticancer antibiotic pleurotin in Hohenbuehelia grisea.</title>
        <authorList>
            <person name="Weaver J.A."/>
            <person name="Alberti F."/>
        </authorList>
    </citation>
    <scope>NUCLEOTIDE SEQUENCE [LARGE SCALE GENOMIC DNA]</scope>
    <source>
        <strain evidence="9">T-177</strain>
    </source>
</reference>
<comment type="caution">
    <text evidence="8">The sequence shown here is derived from an EMBL/GenBank/DDBJ whole genome shotgun (WGS) entry which is preliminary data.</text>
</comment>
<evidence type="ECO:0000259" key="7">
    <source>
        <dbReference type="Pfam" id="PF02544"/>
    </source>
</evidence>
<dbReference type="PANTHER" id="PTHR10556:SF43">
    <property type="entry name" value="STEROID 5-ALPHA-REDUCTASE DET2"/>
    <property type="match status" value="1"/>
</dbReference>
<dbReference type="Proteomes" id="UP001556367">
    <property type="component" value="Unassembled WGS sequence"/>
</dbReference>
<keyword evidence="4 6" id="KW-1133">Transmembrane helix</keyword>
<dbReference type="InterPro" id="IPR001104">
    <property type="entry name" value="3-oxo-5_a-steroid_4-DH_C"/>
</dbReference>
<evidence type="ECO:0000256" key="5">
    <source>
        <dbReference type="ARBA" id="ARBA00023136"/>
    </source>
</evidence>
<feature type="transmembrane region" description="Helical" evidence="6">
    <location>
        <begin position="115"/>
        <end position="137"/>
    </location>
</feature>
<evidence type="ECO:0000256" key="1">
    <source>
        <dbReference type="ARBA" id="ARBA00004141"/>
    </source>
</evidence>
<comment type="similarity">
    <text evidence="2">Belongs to the steroid 5-alpha reductase family.</text>
</comment>
<feature type="transmembrane region" description="Helical" evidence="6">
    <location>
        <begin position="143"/>
        <end position="162"/>
    </location>
</feature>
<keyword evidence="5 6" id="KW-0472">Membrane</keyword>
<dbReference type="InterPro" id="IPR039357">
    <property type="entry name" value="SRD5A/TECR"/>
</dbReference>
<evidence type="ECO:0000256" key="4">
    <source>
        <dbReference type="ARBA" id="ARBA00022989"/>
    </source>
</evidence>
<feature type="transmembrane region" description="Helical" evidence="6">
    <location>
        <begin position="76"/>
        <end position="94"/>
    </location>
</feature>
<keyword evidence="3 6" id="KW-0812">Transmembrane</keyword>
<comment type="subcellular location">
    <subcellularLocation>
        <location evidence="1">Membrane</location>
        <topology evidence="1">Multi-pass membrane protein</topology>
    </subcellularLocation>
</comment>
<evidence type="ECO:0000313" key="8">
    <source>
        <dbReference type="EMBL" id="KAL0955851.1"/>
    </source>
</evidence>
<dbReference type="PANTHER" id="PTHR10556">
    <property type="entry name" value="3-OXO-5-ALPHA-STEROID 4-DEHYDROGENASE"/>
    <property type="match status" value="1"/>
</dbReference>
<gene>
    <name evidence="8" type="ORF">HGRIS_002053</name>
</gene>
<evidence type="ECO:0000313" key="9">
    <source>
        <dbReference type="Proteomes" id="UP001556367"/>
    </source>
</evidence>
<keyword evidence="9" id="KW-1185">Reference proteome</keyword>
<feature type="domain" description="3-oxo-5-alpha-steroid 4-dehydrogenase C-terminal" evidence="7">
    <location>
        <begin position="106"/>
        <end position="221"/>
    </location>
</feature>
<feature type="transmembrane region" description="Helical" evidence="6">
    <location>
        <begin position="12"/>
        <end position="31"/>
    </location>
</feature>
<evidence type="ECO:0000256" key="2">
    <source>
        <dbReference type="ARBA" id="ARBA00007742"/>
    </source>
</evidence>
<sequence>MTISWYDTARKLFLLGNLPGFPVTFFWDAPFGRFTPKNSNSIFVVDGIRAWICMELVSPITFLYTLSKSPAPLPTQAKVLAALFLLHYLNRAIISPLRTPSRSKTHIIVTLSGAYFNILNASLLGTYLASATAAAHLASVSPLTWYAGITLWALGFAGNIFHDEILLNIRRKAQQVSKRDGKGEHYGIPFGFLYKYISYPNYFCEWAEWFGYAMAASPVPTIPSFPTSLAGLFSPVTSANPWWPSMTPPWLFFITEVYLMLPRAYRGHKWYHSKFGASYPPERKAVIPFIL</sequence>
<name>A0ABR3JJY6_9AGAR</name>
<organism evidence="8 9">
    <name type="scientific">Hohenbuehelia grisea</name>
    <dbReference type="NCBI Taxonomy" id="104357"/>
    <lineage>
        <taxon>Eukaryota</taxon>
        <taxon>Fungi</taxon>
        <taxon>Dikarya</taxon>
        <taxon>Basidiomycota</taxon>
        <taxon>Agaricomycotina</taxon>
        <taxon>Agaricomycetes</taxon>
        <taxon>Agaricomycetidae</taxon>
        <taxon>Agaricales</taxon>
        <taxon>Pleurotineae</taxon>
        <taxon>Pleurotaceae</taxon>
        <taxon>Hohenbuehelia</taxon>
    </lineage>
</organism>
<dbReference type="Pfam" id="PF02544">
    <property type="entry name" value="Steroid_dh"/>
    <property type="match status" value="2"/>
</dbReference>
<protein>
    <recommendedName>
        <fullName evidence="7">3-oxo-5-alpha-steroid 4-dehydrogenase C-terminal domain-containing protein</fullName>
    </recommendedName>
</protein>
<dbReference type="EMBL" id="JASNQZ010000006">
    <property type="protein sequence ID" value="KAL0955851.1"/>
    <property type="molecule type" value="Genomic_DNA"/>
</dbReference>
<proteinExistence type="inferred from homology"/>
<evidence type="ECO:0000256" key="3">
    <source>
        <dbReference type="ARBA" id="ARBA00022692"/>
    </source>
</evidence>
<accession>A0ABR3JJY6</accession>
<feature type="domain" description="3-oxo-5-alpha-steroid 4-dehydrogenase C-terminal" evidence="7">
    <location>
        <begin position="248"/>
        <end position="291"/>
    </location>
</feature>
<evidence type="ECO:0000256" key="6">
    <source>
        <dbReference type="SAM" id="Phobius"/>
    </source>
</evidence>
<dbReference type="PROSITE" id="PS50244">
    <property type="entry name" value="S5A_REDUCTASE"/>
    <property type="match status" value="1"/>
</dbReference>